<accession>A0AAU8EWI8</accession>
<reference evidence="2" key="1">
    <citation type="submission" date="2024-06" db="EMBL/GenBank/DDBJ databases">
        <title>Biodegradation of dimethachlon by Arthrobacter sp. K5: mechanistic insights and ecological implications.</title>
        <authorList>
            <person name="Hu S."/>
            <person name="Lu P."/>
        </authorList>
    </citation>
    <scope>NUCLEOTIDE SEQUENCE</scope>
    <source>
        <strain evidence="2">K5</strain>
        <plasmid evidence="2">unnamed</plasmid>
    </source>
</reference>
<name>A0AAU8EWI8_9MICC</name>
<dbReference type="RefSeq" id="WP_353713516.1">
    <property type="nucleotide sequence ID" value="NZ_CP159280.1"/>
</dbReference>
<organism evidence="2">
    <name type="scientific">Arthrobacter sp. K5</name>
    <dbReference type="NCBI Taxonomy" id="2839623"/>
    <lineage>
        <taxon>Bacteria</taxon>
        <taxon>Bacillati</taxon>
        <taxon>Actinomycetota</taxon>
        <taxon>Actinomycetes</taxon>
        <taxon>Micrococcales</taxon>
        <taxon>Micrococcaceae</taxon>
        <taxon>Arthrobacter</taxon>
    </lineage>
</organism>
<evidence type="ECO:0000256" key="1">
    <source>
        <dbReference type="SAM" id="MobiDB-lite"/>
    </source>
</evidence>
<feature type="region of interest" description="Disordered" evidence="1">
    <location>
        <begin position="61"/>
        <end position="85"/>
    </location>
</feature>
<sequence length="85" mass="9501">MQLRTISYDGGDSRGFLQLELTLDRVAPRVHLLNAVQAETTDRDYSLPRHLDAVDLRHLQERTGTTGESPTMRSASKCSCSPPYP</sequence>
<feature type="compositionally biased region" description="Polar residues" evidence="1">
    <location>
        <begin position="62"/>
        <end position="79"/>
    </location>
</feature>
<gene>
    <name evidence="2" type="ORF">ABRP34_23460</name>
</gene>
<protein>
    <submittedName>
        <fullName evidence="2">Uncharacterized protein</fullName>
    </submittedName>
</protein>
<dbReference type="AlphaFoldDB" id="A0AAU8EWI8"/>
<keyword evidence="2" id="KW-0614">Plasmid</keyword>
<evidence type="ECO:0000313" key="2">
    <source>
        <dbReference type="EMBL" id="XCH13809.1"/>
    </source>
</evidence>
<dbReference type="EMBL" id="CP159280">
    <property type="protein sequence ID" value="XCH13809.1"/>
    <property type="molecule type" value="Genomic_DNA"/>
</dbReference>
<proteinExistence type="predicted"/>
<geneLocation type="plasmid" evidence="2">
    <name>unnamed</name>
</geneLocation>